<reference evidence="2" key="1">
    <citation type="submission" date="2014-09" db="EMBL/GenBank/DDBJ databases">
        <authorList>
            <person name="Magalhaes I.L.F."/>
            <person name="Oliveira U."/>
            <person name="Santos F.R."/>
            <person name="Vidigal T.H.D.A."/>
            <person name="Brescovit A.D."/>
            <person name="Santos A.J."/>
        </authorList>
    </citation>
    <scope>NUCLEOTIDE SEQUENCE</scope>
    <source>
        <tissue evidence="2">Shoot tissue taken approximately 20 cm above the soil surface</tissue>
    </source>
</reference>
<feature type="compositionally biased region" description="Polar residues" evidence="1">
    <location>
        <begin position="25"/>
        <end position="37"/>
    </location>
</feature>
<dbReference type="EMBL" id="GBRH01198456">
    <property type="protein sequence ID" value="JAD99439.1"/>
    <property type="molecule type" value="Transcribed_RNA"/>
</dbReference>
<accession>A0A0A9EF91</accession>
<sequence length="45" mass="5186">MHQLAVKRGGKHPVPITRCHKSRNKLTSCHNQTPIHTKTQRKSPF</sequence>
<proteinExistence type="predicted"/>
<name>A0A0A9EF91_ARUDO</name>
<organism evidence="2">
    <name type="scientific">Arundo donax</name>
    <name type="common">Giant reed</name>
    <name type="synonym">Donax arundinaceus</name>
    <dbReference type="NCBI Taxonomy" id="35708"/>
    <lineage>
        <taxon>Eukaryota</taxon>
        <taxon>Viridiplantae</taxon>
        <taxon>Streptophyta</taxon>
        <taxon>Embryophyta</taxon>
        <taxon>Tracheophyta</taxon>
        <taxon>Spermatophyta</taxon>
        <taxon>Magnoliopsida</taxon>
        <taxon>Liliopsida</taxon>
        <taxon>Poales</taxon>
        <taxon>Poaceae</taxon>
        <taxon>PACMAD clade</taxon>
        <taxon>Arundinoideae</taxon>
        <taxon>Arundineae</taxon>
        <taxon>Arundo</taxon>
    </lineage>
</organism>
<reference evidence="2" key="2">
    <citation type="journal article" date="2015" name="Data Brief">
        <title>Shoot transcriptome of the giant reed, Arundo donax.</title>
        <authorList>
            <person name="Barrero R.A."/>
            <person name="Guerrero F.D."/>
            <person name="Moolhuijzen P."/>
            <person name="Goolsby J.A."/>
            <person name="Tidwell J."/>
            <person name="Bellgard S.E."/>
            <person name="Bellgard M.I."/>
        </authorList>
    </citation>
    <scope>NUCLEOTIDE SEQUENCE</scope>
    <source>
        <tissue evidence="2">Shoot tissue taken approximately 20 cm above the soil surface</tissue>
    </source>
</reference>
<protein>
    <submittedName>
        <fullName evidence="2">Uncharacterized protein</fullName>
    </submittedName>
</protein>
<evidence type="ECO:0000256" key="1">
    <source>
        <dbReference type="SAM" id="MobiDB-lite"/>
    </source>
</evidence>
<evidence type="ECO:0000313" key="2">
    <source>
        <dbReference type="EMBL" id="JAD99439.1"/>
    </source>
</evidence>
<feature type="region of interest" description="Disordered" evidence="1">
    <location>
        <begin position="1"/>
        <end position="45"/>
    </location>
</feature>
<dbReference type="AlphaFoldDB" id="A0A0A9EF91"/>